<dbReference type="InterPro" id="IPR050415">
    <property type="entry name" value="MRET"/>
</dbReference>
<dbReference type="PANTHER" id="PTHR47354:SF1">
    <property type="entry name" value="CARNITINE MONOOXYGENASE REDUCTASE SUBUNIT"/>
    <property type="match status" value="1"/>
</dbReference>
<dbReference type="Gene3D" id="3.40.50.80">
    <property type="entry name" value="Nucleotide-binding domain of ferredoxin-NADP reductase (FNR) module"/>
    <property type="match status" value="1"/>
</dbReference>
<keyword evidence="5" id="KW-0408">Iron</keyword>
<dbReference type="Gene3D" id="2.40.30.10">
    <property type="entry name" value="Translation factors"/>
    <property type="match status" value="1"/>
</dbReference>
<feature type="domain" description="2Fe-2S ferredoxin-type" evidence="7">
    <location>
        <begin position="233"/>
        <end position="318"/>
    </location>
</feature>
<dbReference type="AlphaFoldDB" id="A0A2L0HA24"/>
<proteinExistence type="predicted"/>
<dbReference type="InterPro" id="IPR017927">
    <property type="entry name" value="FAD-bd_FR_type"/>
</dbReference>
<dbReference type="InterPro" id="IPR039261">
    <property type="entry name" value="FNR_nucleotide-bd"/>
</dbReference>
<evidence type="ECO:0000256" key="3">
    <source>
        <dbReference type="ARBA" id="ARBA00022723"/>
    </source>
</evidence>
<sequence>MSERDFELVVTCVEQVAKEVLRLSFARKDGAELPAWEAGAHVDLRFEAKGVEYVRQYSLCGRPGDRRTWQVAVLLVANGRGGSAHIHEALTVGDTVRVAGPRNNFALAKAKRYLFIAGGIGITPILAMLEEATASGADWRLVYCGRSSETMAFKDDVVRYGPERVVFHESGKQGKADLDKLVAETDPETAIYCCGPESMLQAIDHSCAAHQRNAHMERFSASGSIVEGESTAFEVEFSRSGIVLTVPEDRSILEMAEDAGIDIDSSCQEGVCGSCETRVISGTPDHRCSVLGAKERAAGKTMMVCVSRSCSARLVLDA</sequence>
<dbReference type="InterPro" id="IPR008333">
    <property type="entry name" value="Cbr1-like_FAD-bd_dom"/>
</dbReference>
<keyword evidence="6" id="KW-0411">Iron-sulfur</keyword>
<dbReference type="GO" id="GO:0016491">
    <property type="term" value="F:oxidoreductase activity"/>
    <property type="evidence" value="ECO:0007669"/>
    <property type="project" value="UniProtKB-KW"/>
</dbReference>
<dbReference type="InterPro" id="IPR006058">
    <property type="entry name" value="2Fe2S_fd_BS"/>
</dbReference>
<evidence type="ECO:0000259" key="8">
    <source>
        <dbReference type="PROSITE" id="PS51384"/>
    </source>
</evidence>
<evidence type="ECO:0000256" key="5">
    <source>
        <dbReference type="ARBA" id="ARBA00023004"/>
    </source>
</evidence>
<keyword evidence="1" id="KW-0285">Flavoprotein</keyword>
<keyword evidence="9" id="KW-0614">Plasmid</keyword>
<dbReference type="RefSeq" id="WP_104840087.1">
    <property type="nucleotide sequence ID" value="NZ_CP024308.1"/>
</dbReference>
<geneLocation type="plasmid" evidence="10">
    <name>psfrenxt3a</name>
</geneLocation>
<evidence type="ECO:0000313" key="10">
    <source>
        <dbReference type="Proteomes" id="UP000239340"/>
    </source>
</evidence>
<dbReference type="PROSITE" id="PS51085">
    <property type="entry name" value="2FE2S_FER_2"/>
    <property type="match status" value="1"/>
</dbReference>
<dbReference type="CDD" id="cd00207">
    <property type="entry name" value="fer2"/>
    <property type="match status" value="1"/>
</dbReference>
<gene>
    <name evidence="9" type="ORF">NXT3_PA00053</name>
</gene>
<dbReference type="InterPro" id="IPR012675">
    <property type="entry name" value="Beta-grasp_dom_sf"/>
</dbReference>
<evidence type="ECO:0000313" key="9">
    <source>
        <dbReference type="EMBL" id="AUX78348.1"/>
    </source>
</evidence>
<dbReference type="PANTHER" id="PTHR47354">
    <property type="entry name" value="NADH OXIDOREDUCTASE HCR"/>
    <property type="match status" value="1"/>
</dbReference>
<dbReference type="Gene3D" id="3.10.20.30">
    <property type="match status" value="1"/>
</dbReference>
<accession>A0A2L0HA24</accession>
<protein>
    <submittedName>
        <fullName evidence="9">FAD/NAD-binding ferredoxin reductase-type protein</fullName>
    </submittedName>
</protein>
<evidence type="ECO:0000256" key="4">
    <source>
        <dbReference type="ARBA" id="ARBA00023002"/>
    </source>
</evidence>
<dbReference type="Proteomes" id="UP000239340">
    <property type="component" value="Plasmid pSfreNXT3a"/>
</dbReference>
<dbReference type="EMBL" id="CP024308">
    <property type="protein sequence ID" value="AUX78348.1"/>
    <property type="molecule type" value="Genomic_DNA"/>
</dbReference>
<dbReference type="SUPFAM" id="SSF63380">
    <property type="entry name" value="Riboflavin synthase domain-like"/>
    <property type="match status" value="1"/>
</dbReference>
<dbReference type="GO" id="GO:0046872">
    <property type="term" value="F:metal ion binding"/>
    <property type="evidence" value="ECO:0007669"/>
    <property type="project" value="UniProtKB-KW"/>
</dbReference>
<feature type="domain" description="FAD-binding FR-type" evidence="8">
    <location>
        <begin position="3"/>
        <end position="108"/>
    </location>
</feature>
<dbReference type="SUPFAM" id="SSF52343">
    <property type="entry name" value="Ferredoxin reductase-like, C-terminal NADP-linked domain"/>
    <property type="match status" value="1"/>
</dbReference>
<dbReference type="InterPro" id="IPR001041">
    <property type="entry name" value="2Fe-2S_ferredoxin-type"/>
</dbReference>
<keyword evidence="3" id="KW-0479">Metal-binding</keyword>
<keyword evidence="4" id="KW-0560">Oxidoreductase</keyword>
<dbReference type="GO" id="GO:0051537">
    <property type="term" value="F:2 iron, 2 sulfur cluster binding"/>
    <property type="evidence" value="ECO:0007669"/>
    <property type="project" value="UniProtKB-KW"/>
</dbReference>
<dbReference type="CDD" id="cd06185">
    <property type="entry name" value="PDR_like"/>
    <property type="match status" value="1"/>
</dbReference>
<dbReference type="Pfam" id="PF00175">
    <property type="entry name" value="NAD_binding_1"/>
    <property type="match status" value="1"/>
</dbReference>
<reference evidence="9 10" key="1">
    <citation type="submission" date="2017-10" db="EMBL/GenBank/DDBJ databases">
        <title>Analysis of the genome sequences of Rhizobium populations associated to common bean (phaseolus vulgaris).</title>
        <authorList>
            <person name="Bustos P."/>
            <person name="Santamaria R.I."/>
            <person name="Miranda-Sanchez F."/>
            <person name="Perez-Carrascal O."/>
            <person name="Juarez S."/>
            <person name="Lozano L."/>
            <person name="Martinez-Flores I."/>
            <person name="Vinuesa P."/>
            <person name="Martinez-Romero E."/>
            <person name="Cevallos M.A."/>
            <person name="Romero D."/>
            <person name="Davila G."/>
            <person name="Gonzalez V."/>
        </authorList>
    </citation>
    <scope>NUCLEOTIDE SEQUENCE [LARGE SCALE GENOMIC DNA]</scope>
    <source>
        <strain evidence="9 10">NXT3</strain>
        <plasmid evidence="10">Plasmid psfrenxt3a</plasmid>
    </source>
</reference>
<evidence type="ECO:0000256" key="1">
    <source>
        <dbReference type="ARBA" id="ARBA00022630"/>
    </source>
</evidence>
<dbReference type="InterPro" id="IPR017938">
    <property type="entry name" value="Riboflavin_synthase-like_b-brl"/>
</dbReference>
<dbReference type="PRINTS" id="PR00409">
    <property type="entry name" value="PHDIOXRDTASE"/>
</dbReference>
<evidence type="ECO:0000259" key="7">
    <source>
        <dbReference type="PROSITE" id="PS51085"/>
    </source>
</evidence>
<dbReference type="PROSITE" id="PS00197">
    <property type="entry name" value="2FE2S_FER_1"/>
    <property type="match status" value="1"/>
</dbReference>
<dbReference type="InterPro" id="IPR036010">
    <property type="entry name" value="2Fe-2S_ferredoxin-like_sf"/>
</dbReference>
<evidence type="ECO:0000256" key="2">
    <source>
        <dbReference type="ARBA" id="ARBA00022714"/>
    </source>
</evidence>
<evidence type="ECO:0000256" key="6">
    <source>
        <dbReference type="ARBA" id="ARBA00023014"/>
    </source>
</evidence>
<dbReference type="Pfam" id="PF00111">
    <property type="entry name" value="Fer2"/>
    <property type="match status" value="1"/>
</dbReference>
<dbReference type="Pfam" id="PF00970">
    <property type="entry name" value="FAD_binding_6"/>
    <property type="match status" value="1"/>
</dbReference>
<dbReference type="InterPro" id="IPR001433">
    <property type="entry name" value="OxRdtase_FAD/NAD-bd"/>
</dbReference>
<dbReference type="SUPFAM" id="SSF54292">
    <property type="entry name" value="2Fe-2S ferredoxin-like"/>
    <property type="match status" value="1"/>
</dbReference>
<keyword evidence="2" id="KW-0001">2Fe-2S</keyword>
<name>A0A2L0HA24_RHIFR</name>
<organism evidence="9 10">
    <name type="scientific">Rhizobium fredii</name>
    <name type="common">Sinorhizobium fredii</name>
    <dbReference type="NCBI Taxonomy" id="380"/>
    <lineage>
        <taxon>Bacteria</taxon>
        <taxon>Pseudomonadati</taxon>
        <taxon>Pseudomonadota</taxon>
        <taxon>Alphaproteobacteria</taxon>
        <taxon>Hyphomicrobiales</taxon>
        <taxon>Rhizobiaceae</taxon>
        <taxon>Sinorhizobium/Ensifer group</taxon>
        <taxon>Sinorhizobium</taxon>
    </lineage>
</organism>
<dbReference type="PROSITE" id="PS51384">
    <property type="entry name" value="FAD_FR"/>
    <property type="match status" value="1"/>
</dbReference>